<dbReference type="InterPro" id="IPR029045">
    <property type="entry name" value="ClpP/crotonase-like_dom_sf"/>
</dbReference>
<evidence type="ECO:0000256" key="3">
    <source>
        <dbReference type="SAM" id="MobiDB-lite"/>
    </source>
</evidence>
<evidence type="ECO:0000256" key="1">
    <source>
        <dbReference type="ARBA" id="ARBA00008683"/>
    </source>
</evidence>
<evidence type="ECO:0000313" key="5">
    <source>
        <dbReference type="EMBL" id="QBJ04571.1"/>
    </source>
</evidence>
<dbReference type="GO" id="GO:0006508">
    <property type="term" value="P:proteolysis"/>
    <property type="evidence" value="ECO:0007669"/>
    <property type="project" value="InterPro"/>
</dbReference>
<feature type="coiled-coil region" evidence="2">
    <location>
        <begin position="379"/>
        <end position="413"/>
    </location>
</feature>
<accession>A0A481W651</accession>
<name>A0A481W651_9CAUD</name>
<dbReference type="PANTHER" id="PTHR42987">
    <property type="entry name" value="PEPTIDASE S49"/>
    <property type="match status" value="1"/>
</dbReference>
<keyword evidence="2" id="KW-0175">Coiled coil</keyword>
<dbReference type="Proteomes" id="UP000293575">
    <property type="component" value="Segment"/>
</dbReference>
<feature type="compositionally biased region" description="Polar residues" evidence="3">
    <location>
        <begin position="485"/>
        <end position="495"/>
    </location>
</feature>
<dbReference type="GeneID" id="55011770"/>
<evidence type="ECO:0000259" key="4">
    <source>
        <dbReference type="Pfam" id="PF01343"/>
    </source>
</evidence>
<dbReference type="PANTHER" id="PTHR42987:SF4">
    <property type="entry name" value="PROTEASE SOHB-RELATED"/>
    <property type="match status" value="1"/>
</dbReference>
<proteinExistence type="inferred from homology"/>
<keyword evidence="6" id="KW-1185">Reference proteome</keyword>
<dbReference type="SUPFAM" id="SSF52096">
    <property type="entry name" value="ClpP/crotonase"/>
    <property type="match status" value="1"/>
</dbReference>
<dbReference type="GO" id="GO:0008233">
    <property type="term" value="F:peptidase activity"/>
    <property type="evidence" value="ECO:0007669"/>
    <property type="project" value="InterPro"/>
</dbReference>
<reference evidence="5" key="1">
    <citation type="submission" date="2019-01" db="EMBL/GenBank/DDBJ databases">
        <authorList>
            <person name="Hylling O."/>
            <person name="Carstens A.B."/>
            <person name="Hansen L.H."/>
        </authorList>
    </citation>
    <scope>NUCLEOTIDE SEQUENCE [LARGE SCALE GENOMIC DNA]</scope>
</reference>
<dbReference type="InterPro" id="IPR002142">
    <property type="entry name" value="Peptidase_S49"/>
</dbReference>
<dbReference type="RefSeq" id="YP_009820334.1">
    <property type="nucleotide sequence ID" value="NC_048166.1"/>
</dbReference>
<feature type="region of interest" description="Disordered" evidence="3">
    <location>
        <begin position="331"/>
        <end position="375"/>
    </location>
</feature>
<evidence type="ECO:0000313" key="6">
    <source>
        <dbReference type="Proteomes" id="UP000293575"/>
    </source>
</evidence>
<feature type="compositionally biased region" description="Basic and acidic residues" evidence="3">
    <location>
        <begin position="331"/>
        <end position="368"/>
    </location>
</feature>
<evidence type="ECO:0000256" key="2">
    <source>
        <dbReference type="SAM" id="Coils"/>
    </source>
</evidence>
<feature type="domain" description="Peptidase S49" evidence="4">
    <location>
        <begin position="138"/>
        <end position="277"/>
    </location>
</feature>
<dbReference type="Pfam" id="PF01343">
    <property type="entry name" value="Peptidase_S49"/>
    <property type="match status" value="1"/>
</dbReference>
<feature type="region of interest" description="Disordered" evidence="3">
    <location>
        <begin position="462"/>
        <end position="495"/>
    </location>
</feature>
<dbReference type="KEGG" id="vg:55011770"/>
<dbReference type="Gene3D" id="6.20.330.10">
    <property type="match status" value="1"/>
</dbReference>
<dbReference type="EMBL" id="MK473373">
    <property type="protein sequence ID" value="QBJ04571.1"/>
    <property type="molecule type" value="Genomic_DNA"/>
</dbReference>
<dbReference type="Gene3D" id="3.90.226.10">
    <property type="entry name" value="2-enoyl-CoA Hydratase, Chain A, domain 1"/>
    <property type="match status" value="1"/>
</dbReference>
<organism evidence="5 6">
    <name type="scientific">Pseudomonas phage Lana</name>
    <dbReference type="NCBI Taxonomy" id="2530172"/>
    <lineage>
        <taxon>Viruses</taxon>
        <taxon>Duplodnaviria</taxon>
        <taxon>Heunggongvirae</taxon>
        <taxon>Uroviricota</taxon>
        <taxon>Caudoviricetes</taxon>
        <taxon>Lanavirus</taxon>
        <taxon>Lanavirus lana</taxon>
    </lineage>
</organism>
<sequence length="495" mass="54073">MAVELWLGTEASFNKHSSYELKYNFDKEAYSNSPYDDDGYEIDKDFGVSKSRKGLYLLEKVGDIPVLKVHGSLVASYRRYHQWFPGEVTSYEAINDAFAILAEQGYTDVVLDHNSGGGQVSGLNTVTENMERLQAGGMTIKAHTDSASFSASYWIMSSANQVTASKMAEVGSIGVIAVVRTYANTEENFGIKFTVLKEGEFKAVGNPYEELSEADKKYLQENLRETNAFFLNHISAQRALSLDDYKVWADGKTFFAAKAVKNGLVDRLSTLDDLIGSGASAKTTGDRRKFEMKISAEKLAQIEAGAAPASVLTKAELAHYEKQVADLKEATDKEAAAQKELDDAQAEKDAQDALDKEAADKLEAEGEKPQATGFDVKAMTDALKENGKLEAQVEALNERLAKAETALTEAKEQTDSMIIVAQHAVKKLQVATGSAQVEKSSASEILGQFNDLQGKMAKMFKTEQQSSDTPVKEVASSPVAANVRQKVTQLNTQKR</sequence>
<comment type="similarity">
    <text evidence="1">Belongs to the peptidase S49 family.</text>
</comment>
<protein>
    <submittedName>
        <fullName evidence="5">SohB protein</fullName>
    </submittedName>
</protein>